<evidence type="ECO:0000259" key="2">
    <source>
        <dbReference type="Pfam" id="PF20150"/>
    </source>
</evidence>
<dbReference type="PANTHER" id="PTHR35910:SF6">
    <property type="entry name" value="2EXR DOMAIN-CONTAINING PROTEIN"/>
    <property type="match status" value="1"/>
</dbReference>
<dbReference type="Pfam" id="PF20150">
    <property type="entry name" value="2EXR"/>
    <property type="match status" value="1"/>
</dbReference>
<accession>A0A9N9KTZ1</accession>
<evidence type="ECO:0000313" key="4">
    <source>
        <dbReference type="Proteomes" id="UP000696280"/>
    </source>
</evidence>
<evidence type="ECO:0000313" key="3">
    <source>
        <dbReference type="EMBL" id="CAG8953864.1"/>
    </source>
</evidence>
<feature type="region of interest" description="Disordered" evidence="1">
    <location>
        <begin position="187"/>
        <end position="217"/>
    </location>
</feature>
<keyword evidence="4" id="KW-1185">Reference proteome</keyword>
<organism evidence="3 4">
    <name type="scientific">Hymenoscyphus fraxineus</name>
    <dbReference type="NCBI Taxonomy" id="746836"/>
    <lineage>
        <taxon>Eukaryota</taxon>
        <taxon>Fungi</taxon>
        <taxon>Dikarya</taxon>
        <taxon>Ascomycota</taxon>
        <taxon>Pezizomycotina</taxon>
        <taxon>Leotiomycetes</taxon>
        <taxon>Helotiales</taxon>
        <taxon>Helotiaceae</taxon>
        <taxon>Hymenoscyphus</taxon>
    </lineage>
</organism>
<dbReference type="AlphaFoldDB" id="A0A9N9KTZ1"/>
<dbReference type="InterPro" id="IPR045518">
    <property type="entry name" value="2EXR"/>
</dbReference>
<dbReference type="OrthoDB" id="3530648at2759"/>
<reference evidence="3" key="1">
    <citation type="submission" date="2021-07" db="EMBL/GenBank/DDBJ databases">
        <authorList>
            <person name="Durling M."/>
        </authorList>
    </citation>
    <scope>NUCLEOTIDE SEQUENCE</scope>
</reference>
<dbReference type="Proteomes" id="UP000696280">
    <property type="component" value="Unassembled WGS sequence"/>
</dbReference>
<gene>
    <name evidence="3" type="ORF">HYFRA_00010825</name>
</gene>
<evidence type="ECO:0000256" key="1">
    <source>
        <dbReference type="SAM" id="MobiDB-lite"/>
    </source>
</evidence>
<sequence length="385" mass="44770">MAQPLTQFHFFPRLAAEQRLQIWWYVYAMEQEEVQYCERLVQITYDEGTDCTVSLSPTPVLLHVNAETRMEFIRYYDVLPNNPLAAPIYVQYDDDLIWIREDEFGKYAEDGTIMNRILSRFPVDTELQRLALDFHILQPLIDTSRTLPSFSAYFRLDDNALSSLALLHTNLSEINIILDKKDSRHSATAVESRRRRRRGRARGTAPAPRPIREKKKHQYPYENSSHFSYLEGNLTEYALFVQTMWLGQTDPYPLEQHTFEAQETHYMAKALEYELTEILSSNDVEAEFEIDVFARDGRNAPCVCDYCGPYKYELIHKGTFNNNPQEVADGWEMEGRGECERLRVPGVKDSLSGVDREYFLAYEGETVVKERYICEDPTTGACDPE</sequence>
<feature type="domain" description="2EXR" evidence="2">
    <location>
        <begin position="8"/>
        <end position="97"/>
    </location>
</feature>
<name>A0A9N9KTZ1_9HELO</name>
<protein>
    <recommendedName>
        <fullName evidence="2">2EXR domain-containing protein</fullName>
    </recommendedName>
</protein>
<dbReference type="PANTHER" id="PTHR35910">
    <property type="entry name" value="2EXR DOMAIN-CONTAINING PROTEIN"/>
    <property type="match status" value="1"/>
</dbReference>
<proteinExistence type="predicted"/>
<comment type="caution">
    <text evidence="3">The sequence shown here is derived from an EMBL/GenBank/DDBJ whole genome shotgun (WGS) entry which is preliminary data.</text>
</comment>
<dbReference type="EMBL" id="CAJVRL010000054">
    <property type="protein sequence ID" value="CAG8953864.1"/>
    <property type="molecule type" value="Genomic_DNA"/>
</dbReference>